<evidence type="ECO:0000259" key="4">
    <source>
        <dbReference type="Pfam" id="PF08669"/>
    </source>
</evidence>
<dbReference type="PANTHER" id="PTHR43757">
    <property type="entry name" value="AMINOMETHYLTRANSFERASE"/>
    <property type="match status" value="1"/>
</dbReference>
<dbReference type="InterPro" id="IPR006222">
    <property type="entry name" value="GCVT_N"/>
</dbReference>
<dbReference type="InterPro" id="IPR032503">
    <property type="entry name" value="FAO_M"/>
</dbReference>
<dbReference type="Pfam" id="PF08669">
    <property type="entry name" value="GCV_T_C"/>
    <property type="match status" value="1"/>
</dbReference>
<feature type="domain" description="FAD dependent oxidoreductase central" evidence="5">
    <location>
        <begin position="452"/>
        <end position="504"/>
    </location>
</feature>
<reference evidence="6" key="1">
    <citation type="journal article" date="2021" name="Sci. Rep.">
        <title>Diploid genomic architecture of Nitzschia inconspicua, an elite biomass production diatom.</title>
        <authorList>
            <person name="Oliver A."/>
            <person name="Podell S."/>
            <person name="Pinowska A."/>
            <person name="Traller J.C."/>
            <person name="Smith S.R."/>
            <person name="McClure R."/>
            <person name="Beliaev A."/>
            <person name="Bohutskyi P."/>
            <person name="Hill E.A."/>
            <person name="Rabines A."/>
            <person name="Zheng H."/>
            <person name="Allen L.Z."/>
            <person name="Kuo A."/>
            <person name="Grigoriev I.V."/>
            <person name="Allen A.E."/>
            <person name="Hazlebeck D."/>
            <person name="Allen E.E."/>
        </authorList>
    </citation>
    <scope>NUCLEOTIDE SEQUENCE</scope>
    <source>
        <strain evidence="6">Hildebrandi</strain>
    </source>
</reference>
<dbReference type="Pfam" id="PF16350">
    <property type="entry name" value="FAO_M"/>
    <property type="match status" value="1"/>
</dbReference>
<dbReference type="GO" id="GO:0005739">
    <property type="term" value="C:mitochondrion"/>
    <property type="evidence" value="ECO:0007669"/>
    <property type="project" value="TreeGrafter"/>
</dbReference>
<dbReference type="EMBL" id="JAGRRH010000016">
    <property type="protein sequence ID" value="KAG7355183.1"/>
    <property type="molecule type" value="Genomic_DNA"/>
</dbReference>
<keyword evidence="7" id="KW-1185">Reference proteome</keyword>
<dbReference type="InterPro" id="IPR006076">
    <property type="entry name" value="FAD-dep_OxRdtase"/>
</dbReference>
<dbReference type="Pfam" id="PF01571">
    <property type="entry name" value="GCV_T"/>
    <property type="match status" value="1"/>
</dbReference>
<evidence type="ECO:0000313" key="7">
    <source>
        <dbReference type="Proteomes" id="UP000693970"/>
    </source>
</evidence>
<reference evidence="6" key="2">
    <citation type="submission" date="2021-04" db="EMBL/GenBank/DDBJ databases">
        <authorList>
            <person name="Podell S."/>
        </authorList>
    </citation>
    <scope>NUCLEOTIDE SEQUENCE</scope>
    <source>
        <strain evidence="6">Hildebrandi</strain>
    </source>
</reference>
<proteinExistence type="inferred from homology"/>
<sequence length="904" mass="100917">MMIYQQGYTKRIASAISSSRLLVPFHPHHSLFRNRVSFFSSVSSSPLDSLPDHATVVIIGGGIIGNSVAYHFGKLGVQDVVLLERDRLTSGTTWHAAGLMTTFGSMSSQSMDMRLYTRELYQTILPEETGLETGMMDVGFIELAAENPNNPKEAMDRWHYLRRVAAFNRLCGVNVTEITPDEVKKRFPLCQTDGILAGFYVPEDGRVNPTDATMAFAKGARLNGVRIVEGVTVKDVVTTNPVAAGLPRAVQGVRVVATGSADERDRDQSNDKEISATVVVNTAGMWARQLGELSGVTLPNQAAEHYYLITDPIPGLDPRWPVVEDPSRCIYVRPEGNGLLVGFFEWEGAPWNAQDIPDTFSFGQIEPDWDRMEPYLMAAMERLVPEIQDVGIKTFFCGPESFTPDNSPMVGPAPTLKNYYVAAGLNSIGILTGGGIGKTLAQWIKNDGISPSDIDVTGIHVNRFHKYQANRGYREKRVSEALGNTYLLHYPDHQPRTCRGSRKSVLHESLKEKHASFRDVSGWESPSWFASSDADLKGDKTFGRPHYFSFWESEHRGCRNNVALFDMSFMSKILVQGYDAGKFLSWLSTANVDGPVNQITYTQWLNENGYLEADLTVTKLSETEFLVVATDTMHHHVMQHMTSRLSRDWHVILSDVTSSYTQINVQGPNSRDLLQRLTSRDLDDTFPFRRAEEIDIGDLARVLCVRITYVGELGYELFIPTDQAKYVYDHIVEVGKEFGLVHAGLKALGSLRLEKGYRDYGHDIDNTDTILEAGLSFTIDWEKAGGFIGMEHVQAQQDRFKSLGGRPRRMANVFVSLLEEDPLLFHGEVLWRNGQRISDLRAGSYGHTVGGGVGLTMLQSPDGTTPITKSWIKDATWELEIADKFIPCQVALSPFYDPKNERIK</sequence>
<evidence type="ECO:0000256" key="1">
    <source>
        <dbReference type="ARBA" id="ARBA00008609"/>
    </source>
</evidence>
<comment type="caution">
    <text evidence="6">The sequence shown here is derived from an EMBL/GenBank/DDBJ whole genome shotgun (WGS) entry which is preliminary data.</text>
</comment>
<feature type="domain" description="GCVT N-terminal" evidence="3">
    <location>
        <begin position="506"/>
        <end position="783"/>
    </location>
</feature>
<feature type="domain" description="Aminomethyltransferase C-terminal" evidence="4">
    <location>
        <begin position="818"/>
        <end position="897"/>
    </location>
</feature>
<evidence type="ECO:0000259" key="2">
    <source>
        <dbReference type="Pfam" id="PF01266"/>
    </source>
</evidence>
<evidence type="ECO:0000313" key="6">
    <source>
        <dbReference type="EMBL" id="KAG7355183.1"/>
    </source>
</evidence>
<name>A0A9K3PPY5_9STRA</name>
<dbReference type="InterPro" id="IPR028896">
    <property type="entry name" value="GcvT/YgfZ/DmdA"/>
</dbReference>
<dbReference type="InterPro" id="IPR013977">
    <property type="entry name" value="GcvT_C"/>
</dbReference>
<comment type="similarity">
    <text evidence="1">Belongs to the GcvT family.</text>
</comment>
<protein>
    <submittedName>
        <fullName evidence="6">FAD dependent oxidoreductase</fullName>
    </submittedName>
</protein>
<dbReference type="AlphaFoldDB" id="A0A9K3PPY5"/>
<accession>A0A9K3PPY5</accession>
<feature type="domain" description="FAD dependent oxidoreductase" evidence="2">
    <location>
        <begin position="56"/>
        <end position="443"/>
    </location>
</feature>
<organism evidence="6 7">
    <name type="scientific">Nitzschia inconspicua</name>
    <dbReference type="NCBI Taxonomy" id="303405"/>
    <lineage>
        <taxon>Eukaryota</taxon>
        <taxon>Sar</taxon>
        <taxon>Stramenopiles</taxon>
        <taxon>Ochrophyta</taxon>
        <taxon>Bacillariophyta</taxon>
        <taxon>Bacillariophyceae</taxon>
        <taxon>Bacillariophycidae</taxon>
        <taxon>Bacillariales</taxon>
        <taxon>Bacillariaceae</taxon>
        <taxon>Nitzschia</taxon>
    </lineage>
</organism>
<evidence type="ECO:0000259" key="3">
    <source>
        <dbReference type="Pfam" id="PF01571"/>
    </source>
</evidence>
<evidence type="ECO:0000259" key="5">
    <source>
        <dbReference type="Pfam" id="PF16350"/>
    </source>
</evidence>
<dbReference type="PANTHER" id="PTHR43757:SF15">
    <property type="entry name" value="PYRUVATE DEHYDROGENASE PHOSPHATASE REGULATORY SUBUNIT, MITOCHONDRIAL-LIKE"/>
    <property type="match status" value="1"/>
</dbReference>
<dbReference type="Pfam" id="PF01266">
    <property type="entry name" value="DAO"/>
    <property type="match status" value="1"/>
</dbReference>
<dbReference type="Proteomes" id="UP000693970">
    <property type="component" value="Unassembled WGS sequence"/>
</dbReference>
<gene>
    <name evidence="6" type="ORF">IV203_004539</name>
</gene>
<dbReference type="OrthoDB" id="498204at2759"/>